<evidence type="ECO:0000256" key="4">
    <source>
        <dbReference type="ARBA" id="ARBA00023163"/>
    </source>
</evidence>
<keyword evidence="2" id="KW-0805">Transcription regulation</keyword>
<dbReference type="PROSITE" id="PS50066">
    <property type="entry name" value="MADS_BOX_2"/>
    <property type="match status" value="1"/>
</dbReference>
<evidence type="ECO:0000256" key="1">
    <source>
        <dbReference type="ARBA" id="ARBA00004123"/>
    </source>
</evidence>
<dbReference type="PANTHER" id="PTHR11945">
    <property type="entry name" value="MADS BOX PROTEIN"/>
    <property type="match status" value="1"/>
</dbReference>
<dbReference type="InterPro" id="IPR036879">
    <property type="entry name" value="TF_MADSbox_sf"/>
</dbReference>
<reference evidence="7 8" key="1">
    <citation type="journal article" date="2019" name="G3 (Bethesda)">
        <title>Sequencing of a Wild Apple (Malus baccata) Genome Unravels the Differences Between Cultivated and Wild Apple Species Regarding Disease Resistance and Cold Tolerance.</title>
        <authorList>
            <person name="Chen X."/>
        </authorList>
    </citation>
    <scope>NUCLEOTIDE SEQUENCE [LARGE SCALE GENOMIC DNA]</scope>
    <source>
        <strain evidence="8">cv. Shandingzi</strain>
        <tissue evidence="7">Leaves</tissue>
    </source>
</reference>
<keyword evidence="8" id="KW-1185">Reference proteome</keyword>
<accession>A0A540LIJ3</accession>
<dbReference type="SMART" id="SM00432">
    <property type="entry name" value="MADS"/>
    <property type="match status" value="1"/>
</dbReference>
<proteinExistence type="predicted"/>
<comment type="caution">
    <text evidence="7">The sequence shown here is derived from an EMBL/GenBank/DDBJ whole genome shotgun (WGS) entry which is preliminary data.</text>
</comment>
<keyword evidence="4" id="KW-0804">Transcription</keyword>
<dbReference type="GO" id="GO:0000978">
    <property type="term" value="F:RNA polymerase II cis-regulatory region sequence-specific DNA binding"/>
    <property type="evidence" value="ECO:0007669"/>
    <property type="project" value="TreeGrafter"/>
</dbReference>
<evidence type="ECO:0000256" key="3">
    <source>
        <dbReference type="ARBA" id="ARBA00023125"/>
    </source>
</evidence>
<evidence type="ECO:0000256" key="5">
    <source>
        <dbReference type="ARBA" id="ARBA00023242"/>
    </source>
</evidence>
<dbReference type="PRINTS" id="PR00404">
    <property type="entry name" value="MADSDOMAIN"/>
</dbReference>
<evidence type="ECO:0000313" key="7">
    <source>
        <dbReference type="EMBL" id="TQD86287.1"/>
    </source>
</evidence>
<keyword evidence="5" id="KW-0539">Nucleus</keyword>
<sequence length="201" mass="22680">MPGIINTALPNKKPVQRKLVIKKIEKPNSLLVSFSKRRGGLFRKACQLSGLCGAEVAVIVFSPCGRLYVFGHPSVDSVLSRLERVNTALHGHQFISMHASSEAEDHDTDSSSLIESNSKESCVVSKTSIDLENLGLDLEKDTEETEEDEASKFWWDQPIENVKKLDELKHFKSSLEKLKAKVITQLDEMEMRKLVVRHYLM</sequence>
<dbReference type="SUPFAM" id="SSF55455">
    <property type="entry name" value="SRF-like"/>
    <property type="match status" value="1"/>
</dbReference>
<feature type="domain" description="MADS-box" evidence="6">
    <location>
        <begin position="14"/>
        <end position="74"/>
    </location>
</feature>
<dbReference type="Gene3D" id="3.40.1810.10">
    <property type="entry name" value="Transcription factor, MADS-box"/>
    <property type="match status" value="1"/>
</dbReference>
<dbReference type="InterPro" id="IPR002100">
    <property type="entry name" value="TF_MADSbox"/>
</dbReference>
<evidence type="ECO:0000259" key="6">
    <source>
        <dbReference type="PROSITE" id="PS50066"/>
    </source>
</evidence>
<dbReference type="Pfam" id="PF00319">
    <property type="entry name" value="SRF-TF"/>
    <property type="match status" value="1"/>
</dbReference>
<dbReference type="Proteomes" id="UP000315295">
    <property type="component" value="Unassembled WGS sequence"/>
</dbReference>
<evidence type="ECO:0000256" key="2">
    <source>
        <dbReference type="ARBA" id="ARBA00023015"/>
    </source>
</evidence>
<comment type="subcellular location">
    <subcellularLocation>
        <location evidence="1">Nucleus</location>
    </subcellularLocation>
</comment>
<dbReference type="EMBL" id="VIEB01000570">
    <property type="protein sequence ID" value="TQD86287.1"/>
    <property type="molecule type" value="Genomic_DNA"/>
</dbReference>
<dbReference type="GO" id="GO:0046983">
    <property type="term" value="F:protein dimerization activity"/>
    <property type="evidence" value="ECO:0007669"/>
    <property type="project" value="InterPro"/>
</dbReference>
<evidence type="ECO:0000313" key="8">
    <source>
        <dbReference type="Proteomes" id="UP000315295"/>
    </source>
</evidence>
<name>A0A540LIJ3_MALBA</name>
<dbReference type="AlphaFoldDB" id="A0A540LIJ3"/>
<protein>
    <recommendedName>
        <fullName evidence="6">MADS-box domain-containing protein</fullName>
    </recommendedName>
</protein>
<dbReference type="FunFam" id="3.40.1810.10:FF:000006">
    <property type="entry name" value="Agamous-like MADS-box protein AGL62"/>
    <property type="match status" value="1"/>
</dbReference>
<dbReference type="GO" id="GO:0000981">
    <property type="term" value="F:DNA-binding transcription factor activity, RNA polymerase II-specific"/>
    <property type="evidence" value="ECO:0007669"/>
    <property type="project" value="TreeGrafter"/>
</dbReference>
<dbReference type="GO" id="GO:0005634">
    <property type="term" value="C:nucleus"/>
    <property type="evidence" value="ECO:0007669"/>
    <property type="project" value="UniProtKB-SubCell"/>
</dbReference>
<keyword evidence="3" id="KW-0238">DNA-binding</keyword>
<organism evidence="7 8">
    <name type="scientific">Malus baccata</name>
    <name type="common">Siberian crab apple</name>
    <name type="synonym">Pyrus baccata</name>
    <dbReference type="NCBI Taxonomy" id="106549"/>
    <lineage>
        <taxon>Eukaryota</taxon>
        <taxon>Viridiplantae</taxon>
        <taxon>Streptophyta</taxon>
        <taxon>Embryophyta</taxon>
        <taxon>Tracheophyta</taxon>
        <taxon>Spermatophyta</taxon>
        <taxon>Magnoliopsida</taxon>
        <taxon>eudicotyledons</taxon>
        <taxon>Gunneridae</taxon>
        <taxon>Pentapetalae</taxon>
        <taxon>rosids</taxon>
        <taxon>fabids</taxon>
        <taxon>Rosales</taxon>
        <taxon>Rosaceae</taxon>
        <taxon>Amygdaloideae</taxon>
        <taxon>Maleae</taxon>
        <taxon>Malus</taxon>
    </lineage>
</organism>
<dbReference type="PANTHER" id="PTHR11945:SF776">
    <property type="entry name" value="AGAMOUS-LIKE 50-RELATED"/>
    <property type="match status" value="1"/>
</dbReference>
<gene>
    <name evidence="7" type="ORF">C1H46_028174</name>
</gene>